<accession>A0A146L117</accession>
<keyword evidence="1" id="KW-0812">Transmembrane</keyword>
<gene>
    <name evidence="2" type="ORF">g.10868</name>
</gene>
<keyword evidence="1" id="KW-1133">Transmembrane helix</keyword>
<organism evidence="2">
    <name type="scientific">Lygus hesperus</name>
    <name type="common">Western plant bug</name>
    <dbReference type="NCBI Taxonomy" id="30085"/>
    <lineage>
        <taxon>Eukaryota</taxon>
        <taxon>Metazoa</taxon>
        <taxon>Ecdysozoa</taxon>
        <taxon>Arthropoda</taxon>
        <taxon>Hexapoda</taxon>
        <taxon>Insecta</taxon>
        <taxon>Pterygota</taxon>
        <taxon>Neoptera</taxon>
        <taxon>Paraneoptera</taxon>
        <taxon>Hemiptera</taxon>
        <taxon>Heteroptera</taxon>
        <taxon>Panheteroptera</taxon>
        <taxon>Cimicomorpha</taxon>
        <taxon>Miridae</taxon>
        <taxon>Mirini</taxon>
        <taxon>Lygus</taxon>
    </lineage>
</organism>
<dbReference type="AlphaFoldDB" id="A0A146L117"/>
<evidence type="ECO:0000313" key="2">
    <source>
        <dbReference type="EMBL" id="JAQ01659.1"/>
    </source>
</evidence>
<reference evidence="2" key="1">
    <citation type="journal article" date="2016" name="Gigascience">
        <title>De novo construction of an expanded transcriptome assembly for the western tarnished plant bug, Lygus hesperus.</title>
        <authorList>
            <person name="Tassone E.E."/>
            <person name="Geib S.M."/>
            <person name="Hall B."/>
            <person name="Fabrick J.A."/>
            <person name="Brent C.S."/>
            <person name="Hull J.J."/>
        </authorList>
    </citation>
    <scope>NUCLEOTIDE SEQUENCE</scope>
</reference>
<feature type="transmembrane region" description="Helical" evidence="1">
    <location>
        <begin position="39"/>
        <end position="57"/>
    </location>
</feature>
<dbReference type="EMBL" id="GDHC01016970">
    <property type="protein sequence ID" value="JAQ01659.1"/>
    <property type="molecule type" value="Transcribed_RNA"/>
</dbReference>
<evidence type="ECO:0000256" key="1">
    <source>
        <dbReference type="SAM" id="Phobius"/>
    </source>
</evidence>
<proteinExistence type="predicted"/>
<protein>
    <submittedName>
        <fullName evidence="2">Uncharacterized protein</fullName>
    </submittedName>
</protein>
<name>A0A146L117_LYGHE</name>
<sequence length="120" mass="13814">MTPYQNMYPFSITGGWGGRLFSSFIAFGRFDNRAFLVSLRHAMLFAPAGVLAMIMLFQPDWYQMMATCYWAISRPMPQWAQEKYAVEMNEHSRNKPGQMMKHHYGGAVSIPGSEKFVTEM</sequence>
<keyword evidence="1" id="KW-0472">Membrane</keyword>